<feature type="region of interest" description="Disordered" evidence="1">
    <location>
        <begin position="272"/>
        <end position="291"/>
    </location>
</feature>
<feature type="region of interest" description="Disordered" evidence="1">
    <location>
        <begin position="299"/>
        <end position="352"/>
    </location>
</feature>
<accession>A0A6A6SKL6</accession>
<gene>
    <name evidence="2" type="ORF">K491DRAFT_248987</name>
</gene>
<organism evidence="2 3">
    <name type="scientific">Lophiostoma macrostomum CBS 122681</name>
    <dbReference type="NCBI Taxonomy" id="1314788"/>
    <lineage>
        <taxon>Eukaryota</taxon>
        <taxon>Fungi</taxon>
        <taxon>Dikarya</taxon>
        <taxon>Ascomycota</taxon>
        <taxon>Pezizomycotina</taxon>
        <taxon>Dothideomycetes</taxon>
        <taxon>Pleosporomycetidae</taxon>
        <taxon>Pleosporales</taxon>
        <taxon>Lophiostomataceae</taxon>
        <taxon>Lophiostoma</taxon>
    </lineage>
</organism>
<evidence type="ECO:0000313" key="2">
    <source>
        <dbReference type="EMBL" id="KAF2648435.1"/>
    </source>
</evidence>
<feature type="region of interest" description="Disordered" evidence="1">
    <location>
        <begin position="1"/>
        <end position="53"/>
    </location>
</feature>
<name>A0A6A6SKL6_9PLEO</name>
<dbReference type="Proteomes" id="UP000799324">
    <property type="component" value="Unassembled WGS sequence"/>
</dbReference>
<reference evidence="2" key="1">
    <citation type="journal article" date="2020" name="Stud. Mycol.">
        <title>101 Dothideomycetes genomes: a test case for predicting lifestyles and emergence of pathogens.</title>
        <authorList>
            <person name="Haridas S."/>
            <person name="Albert R."/>
            <person name="Binder M."/>
            <person name="Bloem J."/>
            <person name="Labutti K."/>
            <person name="Salamov A."/>
            <person name="Andreopoulos B."/>
            <person name="Baker S."/>
            <person name="Barry K."/>
            <person name="Bills G."/>
            <person name="Bluhm B."/>
            <person name="Cannon C."/>
            <person name="Castanera R."/>
            <person name="Culley D."/>
            <person name="Daum C."/>
            <person name="Ezra D."/>
            <person name="Gonzalez J."/>
            <person name="Henrissat B."/>
            <person name="Kuo A."/>
            <person name="Liang C."/>
            <person name="Lipzen A."/>
            <person name="Lutzoni F."/>
            <person name="Magnuson J."/>
            <person name="Mondo S."/>
            <person name="Nolan M."/>
            <person name="Ohm R."/>
            <person name="Pangilinan J."/>
            <person name="Park H.-J."/>
            <person name="Ramirez L."/>
            <person name="Alfaro M."/>
            <person name="Sun H."/>
            <person name="Tritt A."/>
            <person name="Yoshinaga Y."/>
            <person name="Zwiers L.-H."/>
            <person name="Turgeon B."/>
            <person name="Goodwin S."/>
            <person name="Spatafora J."/>
            <person name="Crous P."/>
            <person name="Grigoriev I."/>
        </authorList>
    </citation>
    <scope>NUCLEOTIDE SEQUENCE</scope>
    <source>
        <strain evidence="2">CBS 122681</strain>
    </source>
</reference>
<evidence type="ECO:0000313" key="3">
    <source>
        <dbReference type="Proteomes" id="UP000799324"/>
    </source>
</evidence>
<dbReference type="OrthoDB" id="3800761at2759"/>
<proteinExistence type="predicted"/>
<evidence type="ECO:0000256" key="1">
    <source>
        <dbReference type="SAM" id="MobiDB-lite"/>
    </source>
</evidence>
<keyword evidence="3" id="KW-1185">Reference proteome</keyword>
<sequence>MSQQPDPATEFSRPGEPASRSRKRDRATDNDDGSQESPTKHSRTHSTTSDSSRRFGSAIADALAANYLGRRCWHCAAPAPQLAHVVPKNDNNLADLWQLGLVGFAKHGNVANAIHLCPSCHQHYDDRYHPNLVIAPSALAYFFAVEQAWQNEFPHTRAPRIPPSATAYHVYCLEHEVPGYVEMMRDETKGGLFTAYMDEYFLPTRGVQPPLQYTLTQQWHGDPMASIYRAIQAAVHIAWPRNLPPNLKEDLLQLHRLYEEGNKLMRQLVSEDKGDASGAGPTGPVDVDAGSTSKLASESIGLGHHSSGAQQPTSHVQPQNTHHQRQHNLSNALSLGRPPSPPLSSPRKRRAVHAREFAYQHVPTQESVRDTFTGQLQHCSRITVIERIHSFLDCLELARVHAEHDAGVGASENCPSPGRIDSPTMDDILPDIQDTPAEEETQIPITGAVSKEAGVLGRRKSWLWRWGPHTSSADAMERWKTLYAW</sequence>
<feature type="compositionally biased region" description="Polar residues" evidence="1">
    <location>
        <begin position="307"/>
        <end position="332"/>
    </location>
</feature>
<protein>
    <recommendedName>
        <fullName evidence="4">HNH nuclease domain-containing protein</fullName>
    </recommendedName>
</protein>
<dbReference type="AlphaFoldDB" id="A0A6A6SKL6"/>
<evidence type="ECO:0008006" key="4">
    <source>
        <dbReference type="Google" id="ProtNLM"/>
    </source>
</evidence>
<dbReference type="EMBL" id="MU004539">
    <property type="protein sequence ID" value="KAF2648435.1"/>
    <property type="molecule type" value="Genomic_DNA"/>
</dbReference>